<organism evidence="1 2">
    <name type="scientific">Vitis vinifera</name>
    <name type="common">Grape</name>
    <dbReference type="NCBI Taxonomy" id="29760"/>
    <lineage>
        <taxon>Eukaryota</taxon>
        <taxon>Viridiplantae</taxon>
        <taxon>Streptophyta</taxon>
        <taxon>Embryophyta</taxon>
        <taxon>Tracheophyta</taxon>
        <taxon>Spermatophyta</taxon>
        <taxon>Magnoliopsida</taxon>
        <taxon>eudicotyledons</taxon>
        <taxon>Gunneridae</taxon>
        <taxon>Pentapetalae</taxon>
        <taxon>rosids</taxon>
        <taxon>Vitales</taxon>
        <taxon>Vitaceae</taxon>
        <taxon>Viteae</taxon>
        <taxon>Vitis</taxon>
    </lineage>
</organism>
<evidence type="ECO:0000313" key="2">
    <source>
        <dbReference type="Proteomes" id="UP001227230"/>
    </source>
</evidence>
<protein>
    <recommendedName>
        <fullName evidence="3">Retrovirus-related Pol polyprotein from transposon RE2</fullName>
    </recommendedName>
</protein>
<dbReference type="InterPro" id="IPR043502">
    <property type="entry name" value="DNA/RNA_pol_sf"/>
</dbReference>
<dbReference type="Proteomes" id="UP001227230">
    <property type="component" value="Chromosome 13"/>
</dbReference>
<dbReference type="SUPFAM" id="SSF56672">
    <property type="entry name" value="DNA/RNA polymerases"/>
    <property type="match status" value="1"/>
</dbReference>
<proteinExistence type="predicted"/>
<evidence type="ECO:0008006" key="3">
    <source>
        <dbReference type="Google" id="ProtNLM"/>
    </source>
</evidence>
<sequence length="221" mass="25507">MLDAKPCPTPMSSNTNLSLPDVMALKNGSDYRCFVGVLQYYTMTRPDIAFAVNKVCQFMHHPSDVHWQAVKLILRYLNGTSHFGIFLQPSFDFNITSYTNVHWASYPDDRHNTSGYYLFFGSNMVSWSSSKQKVVSQSSTELEYQWVANRAIEIAWIESLLRELSITPTRPPLILYDNINATYLATNPILHARTKHVEIDYHFVRECVLQRSLSLYPIHTF</sequence>
<name>A0ABY9D4M5_VITVI</name>
<keyword evidence="2" id="KW-1185">Reference proteome</keyword>
<gene>
    <name evidence="1" type="ORF">VitviT2T_020126</name>
</gene>
<dbReference type="EMBL" id="CP126660">
    <property type="protein sequence ID" value="WKA01874.1"/>
    <property type="molecule type" value="Genomic_DNA"/>
</dbReference>
<reference evidence="1 2" key="1">
    <citation type="journal article" date="2023" name="Hortic Res">
        <title>The complete reference genome for grapevine (Vitis vinifera L.) genetics and breeding.</title>
        <authorList>
            <person name="Shi X."/>
            <person name="Cao S."/>
            <person name="Wang X."/>
            <person name="Huang S."/>
            <person name="Wang Y."/>
            <person name="Liu Z."/>
            <person name="Liu W."/>
            <person name="Leng X."/>
            <person name="Peng Y."/>
            <person name="Wang N."/>
            <person name="Wang Y."/>
            <person name="Ma Z."/>
            <person name="Xu X."/>
            <person name="Zhang F."/>
            <person name="Xue H."/>
            <person name="Zhong H."/>
            <person name="Wang Y."/>
            <person name="Zhang K."/>
            <person name="Velt A."/>
            <person name="Avia K."/>
            <person name="Holtgrawe D."/>
            <person name="Grimplet J."/>
            <person name="Matus J.T."/>
            <person name="Ware D."/>
            <person name="Wu X."/>
            <person name="Wang H."/>
            <person name="Liu C."/>
            <person name="Fang Y."/>
            <person name="Rustenholz C."/>
            <person name="Cheng Z."/>
            <person name="Xiao H."/>
            <person name="Zhou Y."/>
        </authorList>
    </citation>
    <scope>NUCLEOTIDE SEQUENCE [LARGE SCALE GENOMIC DNA]</scope>
    <source>
        <strain evidence="2">cv. Pinot noir / PN40024</strain>
        <tissue evidence="1">Leaf</tissue>
    </source>
</reference>
<dbReference type="PANTHER" id="PTHR11439:SF455">
    <property type="entry name" value="RLK (RECEPTOR-LIKE PROTEIN KINASE) 8, PUTATIVE-RELATED"/>
    <property type="match status" value="1"/>
</dbReference>
<evidence type="ECO:0000313" key="1">
    <source>
        <dbReference type="EMBL" id="WKA01874.1"/>
    </source>
</evidence>
<dbReference type="PANTHER" id="PTHR11439">
    <property type="entry name" value="GAG-POL-RELATED RETROTRANSPOSON"/>
    <property type="match status" value="1"/>
</dbReference>
<accession>A0ABY9D4M5</accession>
<dbReference type="CDD" id="cd09272">
    <property type="entry name" value="RNase_HI_RT_Ty1"/>
    <property type="match status" value="1"/>
</dbReference>